<keyword evidence="6 10" id="KW-0406">Ion transport</keyword>
<dbReference type="GO" id="GO:0005886">
    <property type="term" value="C:plasma membrane"/>
    <property type="evidence" value="ECO:0007669"/>
    <property type="project" value="UniProtKB-SubCell"/>
</dbReference>
<protein>
    <recommendedName>
        <fullName evidence="10">ATP synthase epsilon chain</fullName>
    </recommendedName>
    <alternativeName>
        <fullName evidence="10">ATP synthase F1 sector epsilon subunit</fullName>
    </alternativeName>
    <alternativeName>
        <fullName evidence="10">F-ATPase epsilon subunit</fullName>
    </alternativeName>
</protein>
<dbReference type="EMBL" id="QOQK01000001">
    <property type="protein sequence ID" value="RCL85711.1"/>
    <property type="molecule type" value="Genomic_DNA"/>
</dbReference>
<evidence type="ECO:0000256" key="2">
    <source>
        <dbReference type="ARBA" id="ARBA00004184"/>
    </source>
</evidence>
<accession>A0A368DTN4</accession>
<evidence type="ECO:0000256" key="9">
    <source>
        <dbReference type="ARBA" id="ARBA00023310"/>
    </source>
</evidence>
<keyword evidence="4 10" id="KW-0813">Transport</keyword>
<evidence type="ECO:0000256" key="12">
    <source>
        <dbReference type="SAM" id="Coils"/>
    </source>
</evidence>
<keyword evidence="9 10" id="KW-0066">ATP synthesis</keyword>
<evidence type="ECO:0000256" key="3">
    <source>
        <dbReference type="ARBA" id="ARBA00005712"/>
    </source>
</evidence>
<dbReference type="NCBIfam" id="TIGR01216">
    <property type="entry name" value="ATP_synt_epsi"/>
    <property type="match status" value="1"/>
</dbReference>
<dbReference type="AlphaFoldDB" id="A0A368DTN4"/>
<evidence type="ECO:0000256" key="8">
    <source>
        <dbReference type="ARBA" id="ARBA00023196"/>
    </source>
</evidence>
<dbReference type="Pfam" id="PF02823">
    <property type="entry name" value="ATP-synt_DE_N"/>
    <property type="match status" value="1"/>
</dbReference>
<dbReference type="Proteomes" id="UP000252289">
    <property type="component" value="Unassembled WGS sequence"/>
</dbReference>
<dbReference type="InterPro" id="IPR036771">
    <property type="entry name" value="ATPsynth_dsu/esu_N"/>
</dbReference>
<dbReference type="NCBIfam" id="NF001851">
    <property type="entry name" value="PRK00571.2-4"/>
    <property type="match status" value="1"/>
</dbReference>
<dbReference type="GO" id="GO:0005524">
    <property type="term" value="F:ATP binding"/>
    <property type="evidence" value="ECO:0007669"/>
    <property type="project" value="UniProtKB-UniRule"/>
</dbReference>
<dbReference type="HAMAP" id="MF_00530">
    <property type="entry name" value="ATP_synth_epsil_bac"/>
    <property type="match status" value="1"/>
</dbReference>
<feature type="coiled-coil region" evidence="12">
    <location>
        <begin position="91"/>
        <end position="127"/>
    </location>
</feature>
<feature type="domain" description="ATP synthase F1 complex delta/epsilon subunit N-terminal" evidence="13">
    <location>
        <begin position="5"/>
        <end position="83"/>
    </location>
</feature>
<evidence type="ECO:0000313" key="14">
    <source>
        <dbReference type="EMBL" id="RCL75220.1"/>
    </source>
</evidence>
<dbReference type="CDD" id="cd12152">
    <property type="entry name" value="F1-ATPase_delta"/>
    <property type="match status" value="1"/>
</dbReference>
<evidence type="ECO:0000256" key="6">
    <source>
        <dbReference type="ARBA" id="ARBA00023065"/>
    </source>
</evidence>
<evidence type="ECO:0000313" key="15">
    <source>
        <dbReference type="EMBL" id="RCL85711.1"/>
    </source>
</evidence>
<evidence type="ECO:0000313" key="16">
    <source>
        <dbReference type="Proteomes" id="UP000252132"/>
    </source>
</evidence>
<evidence type="ECO:0000256" key="1">
    <source>
        <dbReference type="ARBA" id="ARBA00003543"/>
    </source>
</evidence>
<proteinExistence type="inferred from homology"/>
<reference evidence="16 17" key="1">
    <citation type="journal article" date="2018" name="Microbiome">
        <title>Fine metagenomic profile of the Mediterranean stratified and mixed water columns revealed by assembly and recruitment.</title>
        <authorList>
            <person name="Haro-Moreno J.M."/>
            <person name="Lopez-Perez M."/>
            <person name="De La Torre J.R."/>
            <person name="Picazo A."/>
            <person name="Camacho A."/>
            <person name="Rodriguez-Valera F."/>
        </authorList>
    </citation>
    <scope>NUCLEOTIDE SEQUENCE [LARGE SCALE GENOMIC DNA]</scope>
    <source>
        <strain evidence="15">MED-G50</strain>
        <strain evidence="14">MED-G55</strain>
    </source>
</reference>
<dbReference type="EMBL" id="QOQF01000037">
    <property type="protein sequence ID" value="RCL75220.1"/>
    <property type="molecule type" value="Genomic_DNA"/>
</dbReference>
<keyword evidence="7 10" id="KW-0472">Membrane</keyword>
<name>A0A368DTN4_9PROT</name>
<dbReference type="SUPFAM" id="SSF51344">
    <property type="entry name" value="Epsilon subunit of F1F0-ATP synthase N-terminal domain"/>
    <property type="match status" value="1"/>
</dbReference>
<comment type="caution">
    <text evidence="14">The sequence shown here is derived from an EMBL/GenBank/DDBJ whole genome shotgun (WGS) entry which is preliminary data.</text>
</comment>
<comment type="function">
    <text evidence="1 10">Produces ATP from ADP in the presence of a proton gradient across the membrane.</text>
</comment>
<dbReference type="GO" id="GO:0046933">
    <property type="term" value="F:proton-transporting ATP synthase activity, rotational mechanism"/>
    <property type="evidence" value="ECO:0007669"/>
    <property type="project" value="UniProtKB-UniRule"/>
</dbReference>
<comment type="similarity">
    <text evidence="3 10 11">Belongs to the ATPase epsilon chain family.</text>
</comment>
<organism evidence="14 16">
    <name type="scientific">PS1 clade bacterium</name>
    <dbReference type="NCBI Taxonomy" id="2175152"/>
    <lineage>
        <taxon>Bacteria</taxon>
        <taxon>Pseudomonadati</taxon>
        <taxon>Pseudomonadota</taxon>
        <taxon>Alphaproteobacteria</taxon>
        <taxon>PS1 clade</taxon>
    </lineage>
</organism>
<evidence type="ECO:0000259" key="13">
    <source>
        <dbReference type="Pfam" id="PF02823"/>
    </source>
</evidence>
<evidence type="ECO:0000313" key="17">
    <source>
        <dbReference type="Proteomes" id="UP000252289"/>
    </source>
</evidence>
<dbReference type="InterPro" id="IPR020546">
    <property type="entry name" value="ATP_synth_F1_dsu/esu_N"/>
</dbReference>
<dbReference type="PANTHER" id="PTHR13822:SF10">
    <property type="entry name" value="ATP SYNTHASE EPSILON CHAIN, CHLOROPLASTIC"/>
    <property type="match status" value="1"/>
</dbReference>
<keyword evidence="8 10" id="KW-0139">CF(1)</keyword>
<evidence type="ECO:0000256" key="10">
    <source>
        <dbReference type="HAMAP-Rule" id="MF_00530"/>
    </source>
</evidence>
<dbReference type="GO" id="GO:0012505">
    <property type="term" value="C:endomembrane system"/>
    <property type="evidence" value="ECO:0007669"/>
    <property type="project" value="UniProtKB-SubCell"/>
</dbReference>
<dbReference type="Gene3D" id="2.60.15.10">
    <property type="entry name" value="F0F1 ATP synthase delta/epsilon subunit, N-terminal"/>
    <property type="match status" value="1"/>
</dbReference>
<comment type="subunit">
    <text evidence="10 11">F-type ATPases have 2 components, CF(1) - the catalytic core - and CF(0) - the membrane proton channel. CF(1) has five subunits: alpha(3), beta(3), gamma(1), delta(1), epsilon(1). CF(0) has three main subunits: a, b and c.</text>
</comment>
<keyword evidence="5 10" id="KW-0375">Hydrogen ion transport</keyword>
<evidence type="ECO:0000256" key="4">
    <source>
        <dbReference type="ARBA" id="ARBA00022448"/>
    </source>
</evidence>
<keyword evidence="10" id="KW-1003">Cell membrane</keyword>
<evidence type="ECO:0000256" key="11">
    <source>
        <dbReference type="RuleBase" id="RU003656"/>
    </source>
</evidence>
<evidence type="ECO:0000256" key="7">
    <source>
        <dbReference type="ARBA" id="ARBA00023136"/>
    </source>
</evidence>
<dbReference type="NCBIfam" id="NF009983">
    <property type="entry name" value="PRK13449.1"/>
    <property type="match status" value="1"/>
</dbReference>
<comment type="subcellular location">
    <subcellularLocation>
        <location evidence="10">Cell membrane</location>
        <topology evidence="10">Peripheral membrane protein</topology>
    </subcellularLocation>
    <subcellularLocation>
        <location evidence="2">Endomembrane system</location>
        <topology evidence="2">Peripheral membrane protein</topology>
    </subcellularLocation>
</comment>
<sequence length="128" mass="13809">MSERLTFDMVSPEKHLFSAEVDVVTVPGSEGDFGVLANHSPMMSVLRPGIVLVEDGGTTTRYFVQGGFADVTPDGLTILAEQALAVDGDDKDALQDAVTEARSRVEAETDEQKKAEAESILRVLEEIQ</sequence>
<dbReference type="Proteomes" id="UP000252132">
    <property type="component" value="Unassembled WGS sequence"/>
</dbReference>
<gene>
    <name evidence="10" type="primary">atpC</name>
    <name evidence="15" type="ORF">DBW64_00555</name>
    <name evidence="14" type="ORF">DBW69_06560</name>
</gene>
<dbReference type="GO" id="GO:0045259">
    <property type="term" value="C:proton-transporting ATP synthase complex"/>
    <property type="evidence" value="ECO:0007669"/>
    <property type="project" value="UniProtKB-KW"/>
</dbReference>
<dbReference type="PANTHER" id="PTHR13822">
    <property type="entry name" value="ATP SYNTHASE DELTA/EPSILON CHAIN"/>
    <property type="match status" value="1"/>
</dbReference>
<keyword evidence="12" id="KW-0175">Coiled coil</keyword>
<evidence type="ECO:0000256" key="5">
    <source>
        <dbReference type="ARBA" id="ARBA00022781"/>
    </source>
</evidence>
<dbReference type="InterPro" id="IPR001469">
    <property type="entry name" value="ATP_synth_F1_dsu/esu"/>
</dbReference>